<keyword evidence="1" id="KW-0732">Signal</keyword>
<evidence type="ECO:0000313" key="3">
    <source>
        <dbReference type="Proteomes" id="UP000184121"/>
    </source>
</evidence>
<sequence length="351" mass="37057">MKKITCLLLLIQSGFIMAQTKTVVTQFGEKLTISPYANNGLTANNGYIQLGGPLTKSSVLTTTSSYTLAIQGLQTGDTSDNVLVTDANGVLKYVSRASFGGGADNLGNHIATKDLEMSTFSILNIKNAYVKNEAQFADRVTSNTNYFGIYKNNGFFGIWNNLKNANALTIDETTNKTTLTSAQIAKGTDGAAPVPGSIATAADATGNIIWTLPTVAPGVVTPRLVGFAKVNTTRTSGLKVFFDTNVLNPENAFTGDLTNGTTYNIKKAGLHQIFVNLTVATPTADWYLRIKKNGTPIAAIDATKAAGASAVVFAIDDFAAGDKITVDMGGNATGYTSSLTRIAVFRFDQAN</sequence>
<evidence type="ECO:0000256" key="1">
    <source>
        <dbReference type="SAM" id="SignalP"/>
    </source>
</evidence>
<name>A0A1M7LBS1_9FLAO</name>
<dbReference type="STRING" id="29534.SAMN05444366_4046"/>
<dbReference type="Proteomes" id="UP000184121">
    <property type="component" value="Unassembled WGS sequence"/>
</dbReference>
<dbReference type="OrthoDB" id="1247310at2"/>
<dbReference type="EMBL" id="FRBY01000006">
    <property type="protein sequence ID" value="SHM75469.1"/>
    <property type="molecule type" value="Genomic_DNA"/>
</dbReference>
<evidence type="ECO:0000313" key="2">
    <source>
        <dbReference type="EMBL" id="SHM75469.1"/>
    </source>
</evidence>
<dbReference type="AlphaFoldDB" id="A0A1M7LBS1"/>
<protein>
    <recommendedName>
        <fullName evidence="4">C1q domain-containing protein</fullName>
    </recommendedName>
</protein>
<accession>A0A1M7LBS1</accession>
<feature type="chain" id="PRO_5009927856" description="C1q domain-containing protein" evidence="1">
    <location>
        <begin position="19"/>
        <end position="351"/>
    </location>
</feature>
<reference evidence="3" key="1">
    <citation type="submission" date="2016-11" db="EMBL/GenBank/DDBJ databases">
        <authorList>
            <person name="Varghese N."/>
            <person name="Submissions S."/>
        </authorList>
    </citation>
    <scope>NUCLEOTIDE SEQUENCE [LARGE SCALE GENOMIC DNA]</scope>
    <source>
        <strain evidence="3">DSM 1811</strain>
    </source>
</reference>
<keyword evidence="3" id="KW-1185">Reference proteome</keyword>
<organism evidence="2 3">
    <name type="scientific">Flavobacterium saccharophilum</name>
    <dbReference type="NCBI Taxonomy" id="29534"/>
    <lineage>
        <taxon>Bacteria</taxon>
        <taxon>Pseudomonadati</taxon>
        <taxon>Bacteroidota</taxon>
        <taxon>Flavobacteriia</taxon>
        <taxon>Flavobacteriales</taxon>
        <taxon>Flavobacteriaceae</taxon>
        <taxon>Flavobacterium</taxon>
    </lineage>
</organism>
<gene>
    <name evidence="2" type="ORF">SAMN05444366_4046</name>
</gene>
<feature type="signal peptide" evidence="1">
    <location>
        <begin position="1"/>
        <end position="18"/>
    </location>
</feature>
<evidence type="ECO:0008006" key="4">
    <source>
        <dbReference type="Google" id="ProtNLM"/>
    </source>
</evidence>
<dbReference type="RefSeq" id="WP_139257027.1">
    <property type="nucleotide sequence ID" value="NZ_FRBY01000006.1"/>
</dbReference>
<proteinExistence type="predicted"/>